<dbReference type="GO" id="GO:0003677">
    <property type="term" value="F:DNA binding"/>
    <property type="evidence" value="ECO:0007669"/>
    <property type="project" value="InterPro"/>
</dbReference>
<reference evidence="3" key="1">
    <citation type="submission" date="2017-02" db="EMBL/GenBank/DDBJ databases">
        <title>Comparative genomics and description of representatives of a novel lineage of planctomycetes thriving in anoxic sediments.</title>
        <authorList>
            <person name="Spring S."/>
            <person name="Bunk B."/>
            <person name="Sproer C."/>
        </authorList>
    </citation>
    <scope>NUCLEOTIDE SEQUENCE [LARGE SCALE GENOMIC DNA]</scope>
    <source>
        <strain evidence="3">SM-Chi-D1</strain>
    </source>
</reference>
<organism evidence="2 3">
    <name type="scientific">Limihaloglobus sulfuriphilus</name>
    <dbReference type="NCBI Taxonomy" id="1851148"/>
    <lineage>
        <taxon>Bacteria</taxon>
        <taxon>Pseudomonadati</taxon>
        <taxon>Planctomycetota</taxon>
        <taxon>Phycisphaerae</taxon>
        <taxon>Sedimentisphaerales</taxon>
        <taxon>Sedimentisphaeraceae</taxon>
        <taxon>Limihaloglobus</taxon>
    </lineage>
</organism>
<name>A0A1R7T639_9BACT</name>
<dbReference type="AlphaFoldDB" id="A0A1R7T639"/>
<proteinExistence type="predicted"/>
<dbReference type="InterPro" id="IPR047654">
    <property type="entry name" value="IS1634_transpos"/>
</dbReference>
<dbReference type="InterPro" id="IPR002559">
    <property type="entry name" value="Transposase_11"/>
</dbReference>
<evidence type="ECO:0000313" key="3">
    <source>
        <dbReference type="Proteomes" id="UP000188181"/>
    </source>
</evidence>
<dbReference type="RefSeq" id="WP_186804728.1">
    <property type="nucleotide sequence ID" value="NZ_CP019646.1"/>
</dbReference>
<dbReference type="Pfam" id="PF01609">
    <property type="entry name" value="DDE_Tnp_1"/>
    <property type="match status" value="1"/>
</dbReference>
<dbReference type="PANTHER" id="PTHR34614">
    <property type="match status" value="1"/>
</dbReference>
<dbReference type="SUPFAM" id="SSF53098">
    <property type="entry name" value="Ribonuclease H-like"/>
    <property type="match status" value="1"/>
</dbReference>
<dbReference type="KEGG" id="pbas:SMSP2_02645"/>
<keyword evidence="3" id="KW-1185">Reference proteome</keyword>
<dbReference type="InterPro" id="IPR012337">
    <property type="entry name" value="RNaseH-like_sf"/>
</dbReference>
<dbReference type="Proteomes" id="UP000188181">
    <property type="component" value="Chromosome"/>
</dbReference>
<dbReference type="EMBL" id="CP019646">
    <property type="protein sequence ID" value="AQQ72263.1"/>
    <property type="molecule type" value="Genomic_DNA"/>
</dbReference>
<evidence type="ECO:0000313" key="2">
    <source>
        <dbReference type="EMBL" id="AQQ72263.1"/>
    </source>
</evidence>
<dbReference type="PANTHER" id="PTHR34614:SF2">
    <property type="entry name" value="TRANSPOSASE IS4-LIKE DOMAIN-CONTAINING PROTEIN"/>
    <property type="match status" value="1"/>
</dbReference>
<evidence type="ECO:0000259" key="1">
    <source>
        <dbReference type="Pfam" id="PF01609"/>
    </source>
</evidence>
<feature type="domain" description="Transposase IS4-like" evidence="1">
    <location>
        <begin position="199"/>
        <end position="469"/>
    </location>
</feature>
<sequence>MRVKTSKNSPKRSVQIVESYRNEKNQPRQRIVRHLGTAFTDKELERLRDFAQHEIAKLETEKTPSLFKPQQLAEAAIAARSRADKDEVLQVNLKKLCEESRFVTGIHEAFGMVYDEIGFESLFGSRNQASAKNLRNITMARIANPESKRASVKDLSQDFGLNLSLDGVYRMMDRVDEKLIEKAQKLAYESAKSLLNDKISVIFYDCTTLYFESFSEDELKKNGYSKDMKFNQPQVVLGLMATSEGLTIGYEVFLGNQYEGHTLKTMIPRLKQKYNIQRVIFTADSAMLSRNNLEYLETSELEYIVAARLKNLDSYWTDKVTGSREPLRSFDYGQGRRLIVTYNDKLARKNSHDRDKAIDKLQKKLEKSSKPESLISNYGYKRFLKIAGNAEIEIDQVKYAQAARFDGLHGVITNVRDLSDNDVIEHYHGLWQIENCFRVAKHDLQIRPVYHWTPRRIRAHILICFLALTCLNQLSYRLKLRFEQMSAGRMINALNHIQVSILYHTGNNRRYVLPSKFNEDARKIYKTLGLTVDTTPYRLS</sequence>
<dbReference type="NCBIfam" id="NF033559">
    <property type="entry name" value="transpos_IS1634"/>
    <property type="match status" value="1"/>
</dbReference>
<accession>A0A1R7T639</accession>
<protein>
    <submittedName>
        <fullName evidence="2">Transposase</fullName>
    </submittedName>
</protein>
<dbReference type="GO" id="GO:0004803">
    <property type="term" value="F:transposase activity"/>
    <property type="evidence" value="ECO:0007669"/>
    <property type="project" value="InterPro"/>
</dbReference>
<dbReference type="GO" id="GO:0006313">
    <property type="term" value="P:DNA transposition"/>
    <property type="evidence" value="ECO:0007669"/>
    <property type="project" value="InterPro"/>
</dbReference>
<gene>
    <name evidence="2" type="ORF">SMSP2_02645</name>
</gene>